<protein>
    <submittedName>
        <fullName evidence="1">SRPBCC family protein</fullName>
    </submittedName>
</protein>
<proteinExistence type="predicted"/>
<evidence type="ECO:0000313" key="1">
    <source>
        <dbReference type="EMBL" id="MTD52481.1"/>
    </source>
</evidence>
<dbReference type="Gene3D" id="3.30.530.20">
    <property type="match status" value="1"/>
</dbReference>
<dbReference type="OrthoDB" id="6024794at2"/>
<name>A0A6N7YYG5_9PSEU</name>
<evidence type="ECO:0000313" key="2">
    <source>
        <dbReference type="Proteomes" id="UP000440096"/>
    </source>
</evidence>
<accession>A0A6N7YYG5</accession>
<dbReference type="CDD" id="cd07821">
    <property type="entry name" value="PYR_PYL_RCAR_like"/>
    <property type="match status" value="1"/>
</dbReference>
<dbReference type="EMBL" id="WMBA01000001">
    <property type="protein sequence ID" value="MTD52481.1"/>
    <property type="molecule type" value="Genomic_DNA"/>
</dbReference>
<dbReference type="InterPro" id="IPR023393">
    <property type="entry name" value="START-like_dom_sf"/>
</dbReference>
<gene>
    <name evidence="1" type="ORF">GKO32_00555</name>
</gene>
<organism evidence="1 2">
    <name type="scientific">Amycolatopsis pithecellobii</name>
    <dbReference type="NCBI Taxonomy" id="664692"/>
    <lineage>
        <taxon>Bacteria</taxon>
        <taxon>Bacillati</taxon>
        <taxon>Actinomycetota</taxon>
        <taxon>Actinomycetes</taxon>
        <taxon>Pseudonocardiales</taxon>
        <taxon>Pseudonocardiaceae</taxon>
        <taxon>Amycolatopsis</taxon>
    </lineage>
</organism>
<comment type="caution">
    <text evidence="1">The sequence shown here is derived from an EMBL/GenBank/DDBJ whole genome shotgun (WGS) entry which is preliminary data.</text>
</comment>
<dbReference type="Proteomes" id="UP000440096">
    <property type="component" value="Unassembled WGS sequence"/>
</dbReference>
<dbReference type="AlphaFoldDB" id="A0A6N7YYG5"/>
<dbReference type="PANTHER" id="PTHR39332">
    <property type="entry name" value="BLL4707 PROTEIN"/>
    <property type="match status" value="1"/>
</dbReference>
<keyword evidence="2" id="KW-1185">Reference proteome</keyword>
<dbReference type="Pfam" id="PF10604">
    <property type="entry name" value="Polyketide_cyc2"/>
    <property type="match status" value="1"/>
</dbReference>
<sequence>MARVSRWAIALVSPSAEESIRYDGKRNRLESGPVPRRHAHRVGRVMASVTRSLGLPVAAREVWSLIGEFGAVDRWFPGVEDIKLRQTNAGLERVVMFGGTEFVERLVEVDDEAMCVVYTMPAPPLPISHHRARLSVTADGDANCTVTWRATFDADDEVLAMVDDAMGKHTFQVGLDALAAWFGGRGQA</sequence>
<dbReference type="SUPFAM" id="SSF55961">
    <property type="entry name" value="Bet v1-like"/>
    <property type="match status" value="1"/>
</dbReference>
<dbReference type="PANTHER" id="PTHR39332:SF7">
    <property type="entry name" value="SRPBCC FAMILY PROTEIN"/>
    <property type="match status" value="1"/>
</dbReference>
<reference evidence="1 2" key="1">
    <citation type="submission" date="2019-11" db="EMBL/GenBank/DDBJ databases">
        <title>Draft genome of Amycolatopsis RM579.</title>
        <authorList>
            <person name="Duangmal K."/>
            <person name="Mingma R."/>
        </authorList>
    </citation>
    <scope>NUCLEOTIDE SEQUENCE [LARGE SCALE GENOMIC DNA]</scope>
    <source>
        <strain evidence="1 2">RM579</strain>
    </source>
</reference>
<dbReference type="InterPro" id="IPR019587">
    <property type="entry name" value="Polyketide_cyclase/dehydratase"/>
</dbReference>